<organism evidence="2 3">
    <name type="scientific">Mycoplasmopsis bovirhinis</name>
    <dbReference type="NCBI Taxonomy" id="29553"/>
    <lineage>
        <taxon>Bacteria</taxon>
        <taxon>Bacillati</taxon>
        <taxon>Mycoplasmatota</taxon>
        <taxon>Mycoplasmoidales</taxon>
        <taxon>Metamycoplasmataceae</taxon>
        <taxon>Mycoplasmopsis</taxon>
    </lineage>
</organism>
<feature type="transmembrane region" description="Helical" evidence="1">
    <location>
        <begin position="90"/>
        <end position="114"/>
    </location>
</feature>
<evidence type="ECO:0000256" key="1">
    <source>
        <dbReference type="SAM" id="Phobius"/>
    </source>
</evidence>
<feature type="transmembrane region" description="Helical" evidence="1">
    <location>
        <begin position="23"/>
        <end position="45"/>
    </location>
</feature>
<dbReference type="OrthoDB" id="401319at2"/>
<keyword evidence="1" id="KW-0472">Membrane</keyword>
<keyword evidence="3" id="KW-1185">Reference proteome</keyword>
<keyword evidence="1" id="KW-1133">Transmembrane helix</keyword>
<evidence type="ECO:0000313" key="3">
    <source>
        <dbReference type="Proteomes" id="UP000289952"/>
    </source>
</evidence>
<gene>
    <name evidence="2" type="ORF">NCTC10118_00451</name>
</gene>
<dbReference type="AlphaFoldDB" id="A0A449AEJ9"/>
<dbReference type="EMBL" id="LR214972">
    <property type="protein sequence ID" value="VEU63408.1"/>
    <property type="molecule type" value="Genomic_DNA"/>
</dbReference>
<reference evidence="2 3" key="1">
    <citation type="submission" date="2019-01" db="EMBL/GenBank/DDBJ databases">
        <authorList>
            <consortium name="Pathogen Informatics"/>
        </authorList>
    </citation>
    <scope>NUCLEOTIDE SEQUENCE [LARGE SCALE GENOMIC DNA]</scope>
    <source>
        <strain evidence="2 3">NCTC10118</strain>
    </source>
</reference>
<keyword evidence="1" id="KW-0812">Transmembrane</keyword>
<name>A0A449AEJ9_9BACT</name>
<feature type="transmembrane region" description="Helical" evidence="1">
    <location>
        <begin position="135"/>
        <end position="160"/>
    </location>
</feature>
<accession>A0A449AEJ9</accession>
<feature type="transmembrane region" description="Helical" evidence="1">
    <location>
        <begin position="52"/>
        <end position="70"/>
    </location>
</feature>
<dbReference type="Proteomes" id="UP000289952">
    <property type="component" value="Chromosome"/>
</dbReference>
<dbReference type="RefSeq" id="WP_129621586.1">
    <property type="nucleotide sequence ID" value="NZ_LR214972.1"/>
</dbReference>
<protein>
    <submittedName>
        <fullName evidence="2">Uncharacterized protein</fullName>
    </submittedName>
</protein>
<proteinExistence type="predicted"/>
<evidence type="ECO:0000313" key="2">
    <source>
        <dbReference type="EMBL" id="VEU63408.1"/>
    </source>
</evidence>
<sequence length="384" mass="43442">MSETIKNFLIQISEAFKTSHASIYVGLILLIMILISFGFGFLYGFKWTIFKTVAIAITIIVSILSYGAIYNYVNNSDDSNVRSIKGAVPLIISLLAVIVYVVTRSILFIVNNIFHWIPKFRLKRKNAKRKWLKRFVFGFTNAIATVPAGFLMSNIMLVSYKSEDSNFNKVSALGVTLMTGGKGESLASMFSKVDDFRNVVDGFLDSNIWNKSYSELSKEEKEKLDKTLSQLGKTLNDDRVFKLVVPAIQEQSKKLELDKHLETIIDKAITRMSSERPDYLAANNDEAKRNILNDYLSKNIGKLYKEAKTLDPNLDDQIYIVKKLSSGIENKTQKALIEKLNEVVENDNLRKKADVAKSLNIFFDFLKKDGSASKQSDNDDDNDD</sequence>